<organism evidence="8 9">
    <name type="scientific">Neomicrococcus aestuarii</name>
    <dbReference type="NCBI Taxonomy" id="556325"/>
    <lineage>
        <taxon>Bacteria</taxon>
        <taxon>Bacillati</taxon>
        <taxon>Actinomycetota</taxon>
        <taxon>Actinomycetes</taxon>
        <taxon>Micrococcales</taxon>
        <taxon>Micrococcaceae</taxon>
        <taxon>Neomicrococcus</taxon>
    </lineage>
</organism>
<dbReference type="PANTHER" id="PTHR33452:SF1">
    <property type="entry name" value="INNER MEMBRANE PROTEIN YPHA-RELATED"/>
    <property type="match status" value="1"/>
</dbReference>
<feature type="transmembrane region" description="Helical" evidence="7">
    <location>
        <begin position="48"/>
        <end position="71"/>
    </location>
</feature>
<evidence type="ECO:0000256" key="4">
    <source>
        <dbReference type="ARBA" id="ARBA00022692"/>
    </source>
</evidence>
<keyword evidence="4 7" id="KW-0812">Transmembrane</keyword>
<gene>
    <name evidence="8" type="ORF">HD598_000439</name>
</gene>
<feature type="transmembrane region" description="Helical" evidence="7">
    <location>
        <begin position="106"/>
        <end position="123"/>
    </location>
</feature>
<dbReference type="InterPro" id="IPR032808">
    <property type="entry name" value="DoxX"/>
</dbReference>
<dbReference type="AlphaFoldDB" id="A0A7W8TRV3"/>
<keyword evidence="6 7" id="KW-0472">Membrane</keyword>
<comment type="caution">
    <text evidence="8">The sequence shown here is derived from an EMBL/GenBank/DDBJ whole genome shotgun (WGS) entry which is preliminary data.</text>
</comment>
<evidence type="ECO:0000256" key="5">
    <source>
        <dbReference type="ARBA" id="ARBA00022989"/>
    </source>
</evidence>
<dbReference type="PANTHER" id="PTHR33452">
    <property type="entry name" value="OXIDOREDUCTASE CATD-RELATED"/>
    <property type="match status" value="1"/>
</dbReference>
<comment type="subcellular location">
    <subcellularLocation>
        <location evidence="1">Cell membrane</location>
        <topology evidence="1">Multi-pass membrane protein</topology>
    </subcellularLocation>
</comment>
<feature type="transmembrane region" description="Helical" evidence="7">
    <location>
        <begin position="78"/>
        <end position="100"/>
    </location>
</feature>
<dbReference type="InterPro" id="IPR051907">
    <property type="entry name" value="DoxX-like_oxidoreductase"/>
</dbReference>
<comment type="similarity">
    <text evidence="2">Belongs to the DoxX family.</text>
</comment>
<proteinExistence type="inferred from homology"/>
<sequence length="145" mass="15113">MTSSQTLQHVARLVLRLALGFIMVAHGLQKYSEYTIPGTQGAFVQMGIPAAEFVAPLVATFEIVGGILLIIGFLVRPVAILATVQMLGALFMVHAGAGIYAEKGGYELVLILAVVAVTLALVGPGKYSIDQAAFANRSGAVSKLA</sequence>
<dbReference type="GO" id="GO:0005886">
    <property type="term" value="C:plasma membrane"/>
    <property type="evidence" value="ECO:0007669"/>
    <property type="project" value="UniProtKB-SubCell"/>
</dbReference>
<dbReference type="Pfam" id="PF07681">
    <property type="entry name" value="DoxX"/>
    <property type="match status" value="1"/>
</dbReference>
<dbReference type="RefSeq" id="WP_183663506.1">
    <property type="nucleotide sequence ID" value="NZ_BAAARH010000006.1"/>
</dbReference>
<dbReference type="Proteomes" id="UP000580797">
    <property type="component" value="Unassembled WGS sequence"/>
</dbReference>
<keyword evidence="5 7" id="KW-1133">Transmembrane helix</keyword>
<evidence type="ECO:0000256" key="6">
    <source>
        <dbReference type="ARBA" id="ARBA00023136"/>
    </source>
</evidence>
<evidence type="ECO:0000313" key="8">
    <source>
        <dbReference type="EMBL" id="MBB5511752.1"/>
    </source>
</evidence>
<evidence type="ECO:0000256" key="3">
    <source>
        <dbReference type="ARBA" id="ARBA00022475"/>
    </source>
</evidence>
<keyword evidence="3" id="KW-1003">Cell membrane</keyword>
<accession>A0A7W8TRV3</accession>
<evidence type="ECO:0000256" key="2">
    <source>
        <dbReference type="ARBA" id="ARBA00006679"/>
    </source>
</evidence>
<evidence type="ECO:0000256" key="1">
    <source>
        <dbReference type="ARBA" id="ARBA00004651"/>
    </source>
</evidence>
<protein>
    <submittedName>
        <fullName evidence="8">Putative oxidoreductase</fullName>
    </submittedName>
</protein>
<name>A0A7W8TRV3_9MICC</name>
<evidence type="ECO:0000313" key="9">
    <source>
        <dbReference type="Proteomes" id="UP000580797"/>
    </source>
</evidence>
<dbReference type="EMBL" id="JACHDR010000001">
    <property type="protein sequence ID" value="MBB5511752.1"/>
    <property type="molecule type" value="Genomic_DNA"/>
</dbReference>
<evidence type="ECO:0000256" key="7">
    <source>
        <dbReference type="SAM" id="Phobius"/>
    </source>
</evidence>
<reference evidence="8 9" key="1">
    <citation type="submission" date="2020-08" db="EMBL/GenBank/DDBJ databases">
        <title>Sequencing the genomes of 1000 actinobacteria strains.</title>
        <authorList>
            <person name="Klenk H.-P."/>
        </authorList>
    </citation>
    <scope>NUCLEOTIDE SEQUENCE [LARGE SCALE GENOMIC DNA]</scope>
    <source>
        <strain evidence="8 9">DSM 105783</strain>
    </source>
</reference>